<dbReference type="Gene3D" id="1.10.10.10">
    <property type="entry name" value="Winged helix-like DNA-binding domain superfamily/Winged helix DNA-binding domain"/>
    <property type="match status" value="1"/>
</dbReference>
<protein>
    <recommendedName>
        <fullName evidence="5">HTH-type transcriptional regulator CbbR</fullName>
    </recommendedName>
    <alternativeName>
        <fullName evidence="6">RuBisCO operon transcriptional regulator</fullName>
    </alternativeName>
</protein>
<keyword evidence="3" id="KW-0238">DNA-binding</keyword>
<comment type="similarity">
    <text evidence="1">Belongs to the LysR transcriptional regulatory family.</text>
</comment>
<dbReference type="Pfam" id="PF00126">
    <property type="entry name" value="HTH_1"/>
    <property type="match status" value="1"/>
</dbReference>
<sequence length="310" mass="34220">MHLTLQQLRLFEAVARHRSFTRAAEELHLTQPAVSIQIRRLEENAGAPLIEHLGKRFFLTPAGEAMYATACDVLTRLRSLDDELDELADTLRGPLRLAVATTAKYFTPHLLGRFVADHPAVVPRLVVTNRARLIQRLGENLDDFVIMGQVPDDLPLVAHPIIENRLVVVAHPQHACADRAGLLLPDLAGERWLMREPGSGTRTSFERELAGQGLSIEPYMELGSTEAIKQAVMAGLGLSVLPMHSIELELAAHRLVILDIAGFPLCRRWNAVHLQGKTLSRAARSFLQFLRETADAPFGTIPAALHPLPA</sequence>
<dbReference type="PRINTS" id="PR00039">
    <property type="entry name" value="HTHLYSR"/>
</dbReference>
<comment type="caution">
    <text evidence="8">The sequence shown here is derived from an EMBL/GenBank/DDBJ whole genome shotgun (WGS) entry which is preliminary data.</text>
</comment>
<evidence type="ECO:0000256" key="5">
    <source>
        <dbReference type="ARBA" id="ARBA00039279"/>
    </source>
</evidence>
<evidence type="ECO:0000259" key="7">
    <source>
        <dbReference type="PROSITE" id="PS50931"/>
    </source>
</evidence>
<evidence type="ECO:0000256" key="1">
    <source>
        <dbReference type="ARBA" id="ARBA00009437"/>
    </source>
</evidence>
<evidence type="ECO:0000313" key="8">
    <source>
        <dbReference type="EMBL" id="MFC7335306.1"/>
    </source>
</evidence>
<dbReference type="InterPro" id="IPR036388">
    <property type="entry name" value="WH-like_DNA-bd_sf"/>
</dbReference>
<dbReference type="PROSITE" id="PS50931">
    <property type="entry name" value="HTH_LYSR"/>
    <property type="match status" value="1"/>
</dbReference>
<dbReference type="EMBL" id="JBHTCM010000028">
    <property type="protein sequence ID" value="MFC7335306.1"/>
    <property type="molecule type" value="Genomic_DNA"/>
</dbReference>
<evidence type="ECO:0000256" key="2">
    <source>
        <dbReference type="ARBA" id="ARBA00023015"/>
    </source>
</evidence>
<evidence type="ECO:0000313" key="9">
    <source>
        <dbReference type="Proteomes" id="UP001596456"/>
    </source>
</evidence>
<dbReference type="PANTHER" id="PTHR30126">
    <property type="entry name" value="HTH-TYPE TRANSCRIPTIONAL REGULATOR"/>
    <property type="match status" value="1"/>
</dbReference>
<dbReference type="InterPro" id="IPR036390">
    <property type="entry name" value="WH_DNA-bd_sf"/>
</dbReference>
<dbReference type="PANTHER" id="PTHR30126:SF5">
    <property type="entry name" value="HTH-TYPE TRANSCRIPTIONAL ACTIVATOR CMPR"/>
    <property type="match status" value="1"/>
</dbReference>
<evidence type="ECO:0000256" key="4">
    <source>
        <dbReference type="ARBA" id="ARBA00023163"/>
    </source>
</evidence>
<proteinExistence type="inferred from homology"/>
<evidence type="ECO:0000256" key="3">
    <source>
        <dbReference type="ARBA" id="ARBA00023125"/>
    </source>
</evidence>
<name>A0ABW2L183_9PROT</name>
<keyword evidence="4" id="KW-0804">Transcription</keyword>
<dbReference type="InterPro" id="IPR000847">
    <property type="entry name" value="LysR_HTH_N"/>
</dbReference>
<dbReference type="InterPro" id="IPR005119">
    <property type="entry name" value="LysR_subst-bd"/>
</dbReference>
<evidence type="ECO:0000256" key="6">
    <source>
        <dbReference type="ARBA" id="ARBA00043141"/>
    </source>
</evidence>
<accession>A0ABW2L183</accession>
<feature type="domain" description="HTH lysR-type" evidence="7">
    <location>
        <begin position="3"/>
        <end position="60"/>
    </location>
</feature>
<reference evidence="9" key="1">
    <citation type="journal article" date="2019" name="Int. J. Syst. Evol. Microbiol.">
        <title>The Global Catalogue of Microorganisms (GCM) 10K type strain sequencing project: providing services to taxonomists for standard genome sequencing and annotation.</title>
        <authorList>
            <consortium name="The Broad Institute Genomics Platform"/>
            <consortium name="The Broad Institute Genome Sequencing Center for Infectious Disease"/>
            <person name="Wu L."/>
            <person name="Ma J."/>
        </authorList>
    </citation>
    <scope>NUCLEOTIDE SEQUENCE [LARGE SCALE GENOMIC DNA]</scope>
    <source>
        <strain evidence="9">CGMCC 1.16275</strain>
    </source>
</reference>
<dbReference type="CDD" id="cd08419">
    <property type="entry name" value="PBP2_CbbR_RubisCO_like"/>
    <property type="match status" value="1"/>
</dbReference>
<dbReference type="Pfam" id="PF03466">
    <property type="entry name" value="LysR_substrate"/>
    <property type="match status" value="1"/>
</dbReference>
<dbReference type="SUPFAM" id="SSF46785">
    <property type="entry name" value="Winged helix' DNA-binding domain"/>
    <property type="match status" value="1"/>
</dbReference>
<keyword evidence="9" id="KW-1185">Reference proteome</keyword>
<keyword evidence="2" id="KW-0805">Transcription regulation</keyword>
<dbReference type="SUPFAM" id="SSF53850">
    <property type="entry name" value="Periplasmic binding protein-like II"/>
    <property type="match status" value="1"/>
</dbReference>
<dbReference type="Gene3D" id="3.40.190.290">
    <property type="match status" value="1"/>
</dbReference>
<gene>
    <name evidence="8" type="ORF">ACFQPS_19215</name>
</gene>
<dbReference type="Proteomes" id="UP001596456">
    <property type="component" value="Unassembled WGS sequence"/>
</dbReference>
<organism evidence="8 9">
    <name type="scientific">Rhodocista pekingensis</name>
    <dbReference type="NCBI Taxonomy" id="201185"/>
    <lineage>
        <taxon>Bacteria</taxon>
        <taxon>Pseudomonadati</taxon>
        <taxon>Pseudomonadota</taxon>
        <taxon>Alphaproteobacteria</taxon>
        <taxon>Rhodospirillales</taxon>
        <taxon>Azospirillaceae</taxon>
        <taxon>Rhodocista</taxon>
    </lineage>
</organism>
<dbReference type="RefSeq" id="WP_377360842.1">
    <property type="nucleotide sequence ID" value="NZ_JBHTCM010000028.1"/>
</dbReference>